<evidence type="ECO:0000256" key="7">
    <source>
        <dbReference type="SAM" id="Coils"/>
    </source>
</evidence>
<proteinExistence type="inferred from homology"/>
<organism evidence="11 12">
    <name type="scientific">Neptuniibacter pectenicola</name>
    <dbReference type="NCBI Taxonomy" id="1806669"/>
    <lineage>
        <taxon>Bacteria</taxon>
        <taxon>Pseudomonadati</taxon>
        <taxon>Pseudomonadota</taxon>
        <taxon>Gammaproteobacteria</taxon>
        <taxon>Oceanospirillales</taxon>
        <taxon>Oceanospirillaceae</taxon>
        <taxon>Neptuniibacter</taxon>
    </lineage>
</organism>
<dbReference type="PANTHER" id="PTHR30033:SF1">
    <property type="entry name" value="FLAGELLAR HOOK-ASSOCIATED PROTEIN 1"/>
    <property type="match status" value="1"/>
</dbReference>
<evidence type="ECO:0000256" key="5">
    <source>
        <dbReference type="ARBA" id="ARBA00022525"/>
    </source>
</evidence>
<evidence type="ECO:0000259" key="10">
    <source>
        <dbReference type="Pfam" id="PF22638"/>
    </source>
</evidence>
<evidence type="ECO:0000259" key="8">
    <source>
        <dbReference type="Pfam" id="PF00460"/>
    </source>
</evidence>
<evidence type="ECO:0000259" key="9">
    <source>
        <dbReference type="Pfam" id="PF06429"/>
    </source>
</evidence>
<dbReference type="PANTHER" id="PTHR30033">
    <property type="entry name" value="FLAGELLAR HOOK-ASSOCIATED PROTEIN 1"/>
    <property type="match status" value="1"/>
</dbReference>
<dbReference type="InterPro" id="IPR001444">
    <property type="entry name" value="Flag_bb_rod_N"/>
</dbReference>
<comment type="subcellular location">
    <subcellularLocation>
        <location evidence="1">Bacterial flagellum</location>
    </subcellularLocation>
    <subcellularLocation>
        <location evidence="2">Secreted</location>
    </subcellularLocation>
</comment>
<keyword evidence="11" id="KW-0969">Cilium</keyword>
<feature type="domain" description="Flagellar hook-associated protein FlgK helical" evidence="10">
    <location>
        <begin position="86"/>
        <end position="319"/>
    </location>
</feature>
<keyword evidence="11" id="KW-0966">Cell projection</keyword>
<keyword evidence="7" id="KW-0175">Coiled coil</keyword>
<comment type="similarity">
    <text evidence="3">Belongs to the flagella basal body rod proteins family.</text>
</comment>
<dbReference type="RefSeq" id="WP_342854970.1">
    <property type="nucleotide sequence ID" value="NZ_JBBMRA010000019.1"/>
</dbReference>
<dbReference type="Pfam" id="PF22638">
    <property type="entry name" value="FlgK_D1"/>
    <property type="match status" value="1"/>
</dbReference>
<feature type="domain" description="Flagellar basal body rod protein N-terminal" evidence="8">
    <location>
        <begin position="12"/>
        <end position="36"/>
    </location>
</feature>
<keyword evidence="5" id="KW-0964">Secreted</keyword>
<accession>A0ABU9TVK3</accession>
<name>A0ABU9TVK3_9GAMM</name>
<keyword evidence="11" id="KW-0282">Flagellum</keyword>
<dbReference type="EMBL" id="JBBMRA010000019">
    <property type="protein sequence ID" value="MEM5537755.1"/>
    <property type="molecule type" value="Genomic_DNA"/>
</dbReference>
<evidence type="ECO:0000256" key="4">
    <source>
        <dbReference type="ARBA" id="ARBA00016244"/>
    </source>
</evidence>
<evidence type="ECO:0000256" key="6">
    <source>
        <dbReference type="ARBA" id="ARBA00023143"/>
    </source>
</evidence>
<evidence type="ECO:0000256" key="1">
    <source>
        <dbReference type="ARBA" id="ARBA00004365"/>
    </source>
</evidence>
<dbReference type="InterPro" id="IPR053927">
    <property type="entry name" value="FlgK_helical"/>
</dbReference>
<evidence type="ECO:0000256" key="2">
    <source>
        <dbReference type="ARBA" id="ARBA00004613"/>
    </source>
</evidence>
<reference evidence="11 12" key="1">
    <citation type="submission" date="2024-03" db="EMBL/GenBank/DDBJ databases">
        <title>Community enrichment and isolation of bacterial strains for fucoidan degradation.</title>
        <authorList>
            <person name="Sichert A."/>
        </authorList>
    </citation>
    <scope>NUCLEOTIDE SEQUENCE [LARGE SCALE GENOMIC DNA]</scope>
    <source>
        <strain evidence="11 12">AS76</strain>
    </source>
</reference>
<keyword evidence="12" id="KW-1185">Reference proteome</keyword>
<protein>
    <recommendedName>
        <fullName evidence="4">Flagellar hook-associated protein 1</fullName>
    </recommendedName>
</protein>
<feature type="coiled-coil region" evidence="7">
    <location>
        <begin position="130"/>
        <end position="182"/>
    </location>
</feature>
<keyword evidence="6" id="KW-0975">Bacterial flagellum</keyword>
<sequence>MSFGLLTIGTQSLQSNQTALAVTGQNISNVNTEGYTRQRPIFESVADYGGSTINDIDRIADDFLNRQIWADSSTYSSYDIFEDFANELDNLMASDVTSISTAMDNYFGAMQTTVDDPVSLPNRELFIAQAESLTQRFNDLDANIRRQNETINGRLENNVAAINAIAQNIAQLNDDIRIANAAGNGISSELLDQRDMKLEELSEYIGFTTIEDGNTKEVSIFIGNGAPLVVGQTANSLTTMTSPADSTQLNLGIQIGSTVGDITGQVSGGKVGGMLDYRDTTLNETLDELGRIALVFADTMNEQHQMGMDLDGNAGGLMFTDINNSTAASNRILAERDNLVSSTGMVIINDVTKVEATEYELVFNSDDSFTLIRGNDQVRWGENEFNSTGIPPANASEVDEDGEYYLDAATGDLTLRIDGFTLQLDGATSFAQGDKFLIQPTRNAASEIDTVINDASQLALGSPLSTSADAANTGTGVVNVAITDKDYADQSAVVSQLTPPLNLSFLSPLDASGAVANTGTASNVQIADYDTLSGITYPVTITAVGGSFDITDSGSPTTTLTGVGAIGDAELDLTATFGFTVDIASVANGDVFTIDHDDSDVVAYYQLTDEEGDRQVGAFDPSESIALEGFEVTITNQPNLNDTFTIQPNTDGVSDNSNALLLSDLQFVKTIEGASYQDKYGQTVERVGTEAAVAQINAQAGKAVLDSNIAQRSSISGVNLDEEAAKLVQYQQAYQASAQLIQVAQTIFDTLLQSV</sequence>
<feature type="domain" description="Flagellar basal-body/hook protein C-terminal" evidence="9">
    <location>
        <begin position="714"/>
        <end position="753"/>
    </location>
</feature>
<evidence type="ECO:0000313" key="12">
    <source>
        <dbReference type="Proteomes" id="UP001449225"/>
    </source>
</evidence>
<evidence type="ECO:0000256" key="3">
    <source>
        <dbReference type="ARBA" id="ARBA00009677"/>
    </source>
</evidence>
<dbReference type="InterPro" id="IPR010930">
    <property type="entry name" value="Flg_bb/hook_C_dom"/>
</dbReference>
<dbReference type="Pfam" id="PF06429">
    <property type="entry name" value="Flg_bbr_C"/>
    <property type="match status" value="1"/>
</dbReference>
<gene>
    <name evidence="11" type="primary">flgK</name>
    <name evidence="11" type="ORF">WNY58_15310</name>
</gene>
<dbReference type="NCBIfam" id="TIGR02492">
    <property type="entry name" value="flgK_ends"/>
    <property type="match status" value="1"/>
</dbReference>
<comment type="caution">
    <text evidence="11">The sequence shown here is derived from an EMBL/GenBank/DDBJ whole genome shotgun (WGS) entry which is preliminary data.</text>
</comment>
<evidence type="ECO:0000313" key="11">
    <source>
        <dbReference type="EMBL" id="MEM5537755.1"/>
    </source>
</evidence>
<dbReference type="InterPro" id="IPR002371">
    <property type="entry name" value="FlgK"/>
</dbReference>
<dbReference type="Pfam" id="PF00460">
    <property type="entry name" value="Flg_bb_rod"/>
    <property type="match status" value="1"/>
</dbReference>
<dbReference type="SUPFAM" id="SSF64518">
    <property type="entry name" value="Phase 1 flagellin"/>
    <property type="match status" value="2"/>
</dbReference>
<dbReference type="Proteomes" id="UP001449225">
    <property type="component" value="Unassembled WGS sequence"/>
</dbReference>